<organism evidence="5 6">
    <name type="scientific">Rhizopogon vinicolor AM-OR11-026</name>
    <dbReference type="NCBI Taxonomy" id="1314800"/>
    <lineage>
        <taxon>Eukaryota</taxon>
        <taxon>Fungi</taxon>
        <taxon>Dikarya</taxon>
        <taxon>Basidiomycota</taxon>
        <taxon>Agaricomycotina</taxon>
        <taxon>Agaricomycetes</taxon>
        <taxon>Agaricomycetidae</taxon>
        <taxon>Boletales</taxon>
        <taxon>Suillineae</taxon>
        <taxon>Rhizopogonaceae</taxon>
        <taxon>Rhizopogon</taxon>
    </lineage>
</organism>
<evidence type="ECO:0000256" key="2">
    <source>
        <dbReference type="ARBA" id="ARBA00022737"/>
    </source>
</evidence>
<dbReference type="PROSITE" id="PS50294">
    <property type="entry name" value="WD_REPEATS_REGION"/>
    <property type="match status" value="2"/>
</dbReference>
<dbReference type="InterPro" id="IPR015943">
    <property type="entry name" value="WD40/YVTN_repeat-like_dom_sf"/>
</dbReference>
<dbReference type="AlphaFoldDB" id="A0A1B7MI43"/>
<evidence type="ECO:0000256" key="4">
    <source>
        <dbReference type="SAM" id="MobiDB-lite"/>
    </source>
</evidence>
<dbReference type="InterPro" id="IPR019775">
    <property type="entry name" value="WD40_repeat_CS"/>
</dbReference>
<keyword evidence="2" id="KW-0677">Repeat</keyword>
<gene>
    <name evidence="5" type="ORF">K503DRAFT_870239</name>
</gene>
<evidence type="ECO:0000313" key="5">
    <source>
        <dbReference type="EMBL" id="OAX32267.1"/>
    </source>
</evidence>
<dbReference type="SMART" id="SM00320">
    <property type="entry name" value="WD40"/>
    <property type="match status" value="6"/>
</dbReference>
<dbReference type="InParanoid" id="A0A1B7MI43"/>
<accession>A0A1B7MI43</accession>
<dbReference type="EMBL" id="KV449062">
    <property type="protein sequence ID" value="OAX32267.1"/>
    <property type="molecule type" value="Genomic_DNA"/>
</dbReference>
<dbReference type="InterPro" id="IPR011047">
    <property type="entry name" value="Quinoprotein_ADH-like_sf"/>
</dbReference>
<dbReference type="InterPro" id="IPR001680">
    <property type="entry name" value="WD40_rpt"/>
</dbReference>
<reference evidence="5 6" key="1">
    <citation type="submission" date="2016-06" db="EMBL/GenBank/DDBJ databases">
        <title>Comparative genomics of the ectomycorrhizal sister species Rhizopogon vinicolor and Rhizopogon vesiculosus (Basidiomycota: Boletales) reveals a divergence of the mating type B locus.</title>
        <authorList>
            <consortium name="DOE Joint Genome Institute"/>
            <person name="Mujic A.B."/>
            <person name="Kuo A."/>
            <person name="Tritt A."/>
            <person name="Lipzen A."/>
            <person name="Chen C."/>
            <person name="Johnson J."/>
            <person name="Sharma A."/>
            <person name="Barry K."/>
            <person name="Grigoriev I.V."/>
            <person name="Spatafora J.W."/>
        </authorList>
    </citation>
    <scope>NUCLEOTIDE SEQUENCE [LARGE SCALE GENOMIC DNA]</scope>
    <source>
        <strain evidence="5 6">AM-OR11-026</strain>
    </source>
</reference>
<feature type="repeat" description="WD" evidence="3">
    <location>
        <begin position="269"/>
        <end position="300"/>
    </location>
</feature>
<dbReference type="Gene3D" id="2.130.10.10">
    <property type="entry name" value="YVTN repeat-like/Quinoprotein amine dehydrogenase"/>
    <property type="match status" value="2"/>
</dbReference>
<dbReference type="Proteomes" id="UP000092154">
    <property type="component" value="Unassembled WGS sequence"/>
</dbReference>
<feature type="repeat" description="WD" evidence="3">
    <location>
        <begin position="142"/>
        <end position="183"/>
    </location>
</feature>
<sequence length="433" mass="48772">MLTAKHKFEGHEIDIWSFVFLHDNVHVVSGSRDGTMRKWNCDTGRLVGEPWKGEGRDILALALSPDGKTIACGREDGSVQRWDTDGKMTESIWTAHSDWVGSLSWSPSFRLYFLRVVYGRVYPRTLKVLREAESGKIEVGPIKTNQGWVRSLAYSPLGDRIASGGRNKTICIWDSNTGELLVGPIKDLGSRVDSVVWSLDGRKLYSASDEFARVFDSVSGTLLHRFQHDYRLFSIALSPKHNVLACVGFGGVAQLWDTESYKPLGEPFRQEYRNVLRCVSFSRDGQYLAYSGDDKKITLWMVQDIAPQPIVHAPMREVQAITQEETQPELPSSSFLNEGCNDPYDNFFASSQSSLIAAPCDLSQKRRLHNIFSNLSVLRPPVNQSMGLRERLKRPFRVHVPANSNQGERTPEARLAGGEERGKDVDLHPVMFR</sequence>
<feature type="compositionally biased region" description="Basic and acidic residues" evidence="4">
    <location>
        <begin position="409"/>
        <end position="427"/>
    </location>
</feature>
<keyword evidence="1 3" id="KW-0853">WD repeat</keyword>
<feature type="repeat" description="WD" evidence="3">
    <location>
        <begin position="8"/>
        <end position="49"/>
    </location>
</feature>
<dbReference type="CDD" id="cd00200">
    <property type="entry name" value="WD40"/>
    <property type="match status" value="1"/>
</dbReference>
<feature type="region of interest" description="Disordered" evidence="4">
    <location>
        <begin position="401"/>
        <end position="433"/>
    </location>
</feature>
<name>A0A1B7MI43_9AGAM</name>
<evidence type="ECO:0000256" key="1">
    <source>
        <dbReference type="ARBA" id="ARBA00022574"/>
    </source>
</evidence>
<dbReference type="SUPFAM" id="SSF50998">
    <property type="entry name" value="Quinoprotein alcohol dehydrogenase-like"/>
    <property type="match status" value="1"/>
</dbReference>
<dbReference type="PANTHER" id="PTHR19848">
    <property type="entry name" value="WD40 REPEAT PROTEIN"/>
    <property type="match status" value="1"/>
</dbReference>
<dbReference type="PROSITE" id="PS50082">
    <property type="entry name" value="WD_REPEATS_2"/>
    <property type="match status" value="4"/>
</dbReference>
<dbReference type="STRING" id="1314800.A0A1B7MI43"/>
<proteinExistence type="predicted"/>
<dbReference type="PROSITE" id="PS00678">
    <property type="entry name" value="WD_REPEATS_1"/>
    <property type="match status" value="1"/>
</dbReference>
<keyword evidence="6" id="KW-1185">Reference proteome</keyword>
<feature type="repeat" description="WD" evidence="3">
    <location>
        <begin position="51"/>
        <end position="83"/>
    </location>
</feature>
<dbReference type="Pfam" id="PF00400">
    <property type="entry name" value="WD40"/>
    <property type="match status" value="4"/>
</dbReference>
<evidence type="ECO:0000313" key="6">
    <source>
        <dbReference type="Proteomes" id="UP000092154"/>
    </source>
</evidence>
<evidence type="ECO:0000256" key="3">
    <source>
        <dbReference type="PROSITE-ProRule" id="PRU00221"/>
    </source>
</evidence>
<dbReference type="OrthoDB" id="674604at2759"/>
<protein>
    <submittedName>
        <fullName evidence="5">WD40 repeat-like protein</fullName>
    </submittedName>
</protein>
<dbReference type="PANTHER" id="PTHR19848:SF8">
    <property type="entry name" value="F-BOX AND WD REPEAT DOMAIN CONTAINING 7"/>
    <property type="match status" value="1"/>
</dbReference>